<dbReference type="EMBL" id="JWHT01000030">
    <property type="protein sequence ID" value="KIU23975.1"/>
    <property type="molecule type" value="Genomic_DNA"/>
</dbReference>
<sequence>MLNQWHVLLPMFWLLTGLGGLAWIISIITDCYWGALVIEELDD</sequence>
<accession>A0A0D1KBB6</accession>
<dbReference type="RefSeq" id="WP_268870824.1">
    <property type="nucleotide sequence ID" value="NZ_JAAXMH010000003.1"/>
</dbReference>
<keyword evidence="1" id="KW-1133">Transmembrane helix</keyword>
<organism evidence="2 4">
    <name type="scientific">Weissella cibaria</name>
    <dbReference type="NCBI Taxonomy" id="137591"/>
    <lineage>
        <taxon>Bacteria</taxon>
        <taxon>Bacillati</taxon>
        <taxon>Bacillota</taxon>
        <taxon>Bacilli</taxon>
        <taxon>Lactobacillales</taxon>
        <taxon>Lactobacillaceae</taxon>
        <taxon>Weissella</taxon>
    </lineage>
</organism>
<comment type="caution">
    <text evidence="2">The sequence shown here is derived from an EMBL/GenBank/DDBJ whole genome shotgun (WGS) entry which is preliminary data.</text>
</comment>
<reference evidence="4 5" key="1">
    <citation type="journal article" date="2015" name="Microbiology (Mosc.)">
        <title>Genomics of the Weissella cibaria species with an examination of its metabolic traits.</title>
        <authorList>
            <person name="Lynch K.M."/>
            <person name="Lucid A."/>
            <person name="Arendt E.K."/>
            <person name="Sleator R.D."/>
            <person name="Lucey B."/>
            <person name="Coffey A."/>
        </authorList>
    </citation>
    <scope>NUCLEOTIDE SEQUENCE [LARGE SCALE GENOMIC DNA]</scope>
    <source>
        <strain evidence="3 5">AB3b</strain>
        <strain evidence="2 4">MG1</strain>
    </source>
</reference>
<gene>
    <name evidence="3" type="ORF">ab3b_01310</name>
    <name evidence="2" type="ORF">QX99_00377</name>
</gene>
<protein>
    <submittedName>
        <fullName evidence="2">Uncharacterized protein</fullName>
    </submittedName>
</protein>
<evidence type="ECO:0000313" key="5">
    <source>
        <dbReference type="Proteomes" id="UP000032289"/>
    </source>
</evidence>
<dbReference type="PATRIC" id="fig|137591.24.peg.1281"/>
<keyword evidence="1" id="KW-0472">Membrane</keyword>
<feature type="transmembrane region" description="Helical" evidence="1">
    <location>
        <begin position="12"/>
        <end position="35"/>
    </location>
</feature>
<evidence type="ECO:0000313" key="2">
    <source>
        <dbReference type="EMBL" id="KIU21998.1"/>
    </source>
</evidence>
<dbReference type="EMBL" id="JWHU01000005">
    <property type="protein sequence ID" value="KIU21998.1"/>
    <property type="molecule type" value="Genomic_DNA"/>
</dbReference>
<evidence type="ECO:0000256" key="1">
    <source>
        <dbReference type="SAM" id="Phobius"/>
    </source>
</evidence>
<evidence type="ECO:0000313" key="4">
    <source>
        <dbReference type="Proteomes" id="UP000032287"/>
    </source>
</evidence>
<dbReference type="Proteomes" id="UP000032289">
    <property type="component" value="Unassembled WGS sequence"/>
</dbReference>
<dbReference type="AlphaFoldDB" id="A0A0D1KBB6"/>
<evidence type="ECO:0000313" key="3">
    <source>
        <dbReference type="EMBL" id="KIU23975.1"/>
    </source>
</evidence>
<dbReference type="Proteomes" id="UP000032287">
    <property type="component" value="Unassembled WGS sequence"/>
</dbReference>
<keyword evidence="1" id="KW-0812">Transmembrane</keyword>
<keyword evidence="4" id="KW-1185">Reference proteome</keyword>
<name>A0A0D1KBB6_9LACO</name>
<proteinExistence type="predicted"/>